<protein>
    <submittedName>
        <fullName evidence="1">Uncharacterized protein</fullName>
    </submittedName>
</protein>
<accession>A0A098Y9F6</accession>
<dbReference type="RefSeq" id="WP_036335248.1">
    <property type="nucleotide sequence ID" value="NZ_JPMX01000029.1"/>
</dbReference>
<evidence type="ECO:0000313" key="2">
    <source>
        <dbReference type="Proteomes" id="UP000029713"/>
    </source>
</evidence>
<keyword evidence="2" id="KW-1185">Reference proteome</keyword>
<dbReference type="AlphaFoldDB" id="A0A098Y9F6"/>
<gene>
    <name evidence="1" type="ORF">IN07_09035</name>
</gene>
<dbReference type="EMBL" id="JPMX01000029">
    <property type="protein sequence ID" value="KGH47087.1"/>
    <property type="molecule type" value="Genomic_DNA"/>
</dbReference>
<sequence>MVFWIAVGAVLTLLLAVAWWLDHSARRRGSRSQHHSDVWYEVREGRRDAEVLSPFVRDNSWTSWSRRNRR</sequence>
<dbReference type="OrthoDB" id="5198382at2"/>
<evidence type="ECO:0000313" key="1">
    <source>
        <dbReference type="EMBL" id="KGH47087.1"/>
    </source>
</evidence>
<reference evidence="1 2" key="1">
    <citation type="submission" date="2014-07" db="EMBL/GenBank/DDBJ databases">
        <title>Biosystematic studies on Modestobacter strains isolated from extreme hyper-arid desert soil and from historic building.</title>
        <authorList>
            <person name="Bukarasam K."/>
            <person name="Bull A."/>
            <person name="Girard G."/>
            <person name="van Wezel G."/>
            <person name="Goodfellow M."/>
        </authorList>
    </citation>
    <scope>NUCLEOTIDE SEQUENCE [LARGE SCALE GENOMIC DNA]</scope>
    <source>
        <strain evidence="1 2">KNN45-2b</strain>
    </source>
</reference>
<proteinExistence type="predicted"/>
<dbReference type="Proteomes" id="UP000029713">
    <property type="component" value="Unassembled WGS sequence"/>
</dbReference>
<name>A0A098Y9F6_9ACTN</name>
<comment type="caution">
    <text evidence="1">The sequence shown here is derived from an EMBL/GenBank/DDBJ whole genome shotgun (WGS) entry which is preliminary data.</text>
</comment>
<organism evidence="1 2">
    <name type="scientific">Modestobacter caceresii</name>
    <dbReference type="NCBI Taxonomy" id="1522368"/>
    <lineage>
        <taxon>Bacteria</taxon>
        <taxon>Bacillati</taxon>
        <taxon>Actinomycetota</taxon>
        <taxon>Actinomycetes</taxon>
        <taxon>Geodermatophilales</taxon>
        <taxon>Geodermatophilaceae</taxon>
        <taxon>Modestobacter</taxon>
    </lineage>
</organism>